<keyword evidence="1" id="KW-1133">Transmembrane helix</keyword>
<accession>A0A285ZQR1</accession>
<feature type="transmembrane region" description="Helical" evidence="1">
    <location>
        <begin position="123"/>
        <end position="145"/>
    </location>
</feature>
<protein>
    <submittedName>
        <fullName evidence="2">Uncharacterized protein</fullName>
    </submittedName>
</protein>
<sequence length="167" mass="19676">MATEEVKNMKRIIFRYWLMNIFIGVALFIIYRIVIADTNHEDGNFLEQVLQILDVLLNVTYSFIYLIAIVFCSLTLFLNLIDKIRNNFYLSLLTFLGIPLFCVIFIIINTLTESLLYTGSVTVFRNFLIFSIIYLLCTTLEFLLFRKRINKIVEIRDDYSEKSLPIN</sequence>
<feature type="transmembrane region" description="Helical" evidence="1">
    <location>
        <begin position="88"/>
        <end position="111"/>
    </location>
</feature>
<gene>
    <name evidence="2" type="ORF">SAMN06297358_0423</name>
</gene>
<keyword evidence="3" id="KW-1185">Reference proteome</keyword>
<evidence type="ECO:0000313" key="3">
    <source>
        <dbReference type="Proteomes" id="UP000219281"/>
    </source>
</evidence>
<keyword evidence="1" id="KW-0472">Membrane</keyword>
<evidence type="ECO:0000313" key="2">
    <source>
        <dbReference type="EMBL" id="SOD11965.1"/>
    </source>
</evidence>
<organism evidence="2 3">
    <name type="scientific">Pedobacter xixiisoli</name>
    <dbReference type="NCBI Taxonomy" id="1476464"/>
    <lineage>
        <taxon>Bacteria</taxon>
        <taxon>Pseudomonadati</taxon>
        <taxon>Bacteroidota</taxon>
        <taxon>Sphingobacteriia</taxon>
        <taxon>Sphingobacteriales</taxon>
        <taxon>Sphingobacteriaceae</taxon>
        <taxon>Pedobacter</taxon>
    </lineage>
</organism>
<feature type="transmembrane region" description="Helical" evidence="1">
    <location>
        <begin position="12"/>
        <end position="35"/>
    </location>
</feature>
<dbReference type="AlphaFoldDB" id="A0A285ZQR1"/>
<dbReference type="EMBL" id="OCMT01000001">
    <property type="protein sequence ID" value="SOD11965.1"/>
    <property type="molecule type" value="Genomic_DNA"/>
</dbReference>
<proteinExistence type="predicted"/>
<reference evidence="3" key="1">
    <citation type="submission" date="2017-09" db="EMBL/GenBank/DDBJ databases">
        <authorList>
            <person name="Varghese N."/>
            <person name="Submissions S."/>
        </authorList>
    </citation>
    <scope>NUCLEOTIDE SEQUENCE [LARGE SCALE GENOMIC DNA]</scope>
    <source>
        <strain evidence="3">CGMCC 1.12803</strain>
    </source>
</reference>
<dbReference type="Proteomes" id="UP000219281">
    <property type="component" value="Unassembled WGS sequence"/>
</dbReference>
<feature type="transmembrane region" description="Helical" evidence="1">
    <location>
        <begin position="55"/>
        <end position="81"/>
    </location>
</feature>
<keyword evidence="1" id="KW-0812">Transmembrane</keyword>
<name>A0A285ZQR1_9SPHI</name>
<evidence type="ECO:0000256" key="1">
    <source>
        <dbReference type="SAM" id="Phobius"/>
    </source>
</evidence>